<dbReference type="Proteomes" id="UP001501771">
    <property type="component" value="Unassembled WGS sequence"/>
</dbReference>
<sequence>MTQELAEEVFALAGTAIDVPDAPVEEVVARARSQRRRRRRAAAAAVAGLLVVVGLGTWVGTRPGSQPPPGPDQPPVVRVENPAAVAWWANDVLHLRHAAVEMPRVEDLVQLGDGAVIGDEDGDVVLVDGAGRLTTIGNKVAGAPLAASEHQGWVAWVDPGDRAPRLVVYDLEAAEVLATRDLPYRGPRWGSLDEGSHPIAVDGNQVYYAGQDGDWGWGPDGTGLVDVDGLLDVSAATIVKAAGADRIRIVQPFFSVDYVRTGVGAQLSPGGEHVLTRAPGGGGRFGKVLIYDTRSGERIWTGVRPQDVVVAATLGSDGSVSYVVAHGPDQPQGTDFVRLSFTGPYELRTCHLGERTCSRATKFPHTGALPILAR</sequence>
<dbReference type="EMBL" id="BAAAQR010000004">
    <property type="protein sequence ID" value="GAA2144143.1"/>
    <property type="molecule type" value="Genomic_DNA"/>
</dbReference>
<evidence type="ECO:0000313" key="2">
    <source>
        <dbReference type="EMBL" id="GAA2144143.1"/>
    </source>
</evidence>
<protein>
    <submittedName>
        <fullName evidence="2">Uncharacterized protein</fullName>
    </submittedName>
</protein>
<proteinExistence type="predicted"/>
<evidence type="ECO:0000313" key="3">
    <source>
        <dbReference type="Proteomes" id="UP001501771"/>
    </source>
</evidence>
<name>A0ABN2ZLL9_9ACTN</name>
<comment type="caution">
    <text evidence="2">The sequence shown here is derived from an EMBL/GenBank/DDBJ whole genome shotgun (WGS) entry which is preliminary data.</text>
</comment>
<accession>A0ABN2ZLL9</accession>
<feature type="transmembrane region" description="Helical" evidence="1">
    <location>
        <begin position="41"/>
        <end position="59"/>
    </location>
</feature>
<gene>
    <name evidence="2" type="ORF">GCM10009844_17360</name>
</gene>
<keyword evidence="1" id="KW-1133">Transmembrane helix</keyword>
<keyword evidence="3" id="KW-1185">Reference proteome</keyword>
<keyword evidence="1" id="KW-0812">Transmembrane</keyword>
<dbReference type="RefSeq" id="WP_344150143.1">
    <property type="nucleotide sequence ID" value="NZ_BAAAQR010000004.1"/>
</dbReference>
<keyword evidence="1" id="KW-0472">Membrane</keyword>
<reference evidence="2 3" key="1">
    <citation type="journal article" date="2019" name="Int. J. Syst. Evol. Microbiol.">
        <title>The Global Catalogue of Microorganisms (GCM) 10K type strain sequencing project: providing services to taxonomists for standard genome sequencing and annotation.</title>
        <authorList>
            <consortium name="The Broad Institute Genomics Platform"/>
            <consortium name="The Broad Institute Genome Sequencing Center for Infectious Disease"/>
            <person name="Wu L."/>
            <person name="Ma J."/>
        </authorList>
    </citation>
    <scope>NUCLEOTIDE SEQUENCE [LARGE SCALE GENOMIC DNA]</scope>
    <source>
        <strain evidence="2 3">JCM 16022</strain>
    </source>
</reference>
<dbReference type="SUPFAM" id="SSF82171">
    <property type="entry name" value="DPP6 N-terminal domain-like"/>
    <property type="match status" value="1"/>
</dbReference>
<evidence type="ECO:0000256" key="1">
    <source>
        <dbReference type="SAM" id="Phobius"/>
    </source>
</evidence>
<organism evidence="2 3">
    <name type="scientific">Nocardioides koreensis</name>
    <dbReference type="NCBI Taxonomy" id="433651"/>
    <lineage>
        <taxon>Bacteria</taxon>
        <taxon>Bacillati</taxon>
        <taxon>Actinomycetota</taxon>
        <taxon>Actinomycetes</taxon>
        <taxon>Propionibacteriales</taxon>
        <taxon>Nocardioidaceae</taxon>
        <taxon>Nocardioides</taxon>
    </lineage>
</organism>